<evidence type="ECO:0000256" key="3">
    <source>
        <dbReference type="ARBA" id="ARBA00020324"/>
    </source>
</evidence>
<dbReference type="GO" id="GO:0051321">
    <property type="term" value="P:meiotic cell cycle"/>
    <property type="evidence" value="ECO:0007669"/>
    <property type="project" value="UniProtKB-KW"/>
</dbReference>
<dbReference type="GO" id="GO:0006298">
    <property type="term" value="P:mismatch repair"/>
    <property type="evidence" value="ECO:0007669"/>
    <property type="project" value="TreeGrafter"/>
</dbReference>
<dbReference type="InterPro" id="IPR029060">
    <property type="entry name" value="PIN-like_dom_sf"/>
</dbReference>
<feature type="compositionally biased region" description="Basic and acidic residues" evidence="23">
    <location>
        <begin position="586"/>
        <end position="602"/>
    </location>
</feature>
<evidence type="ECO:0000256" key="12">
    <source>
        <dbReference type="ARBA" id="ARBA00022842"/>
    </source>
</evidence>
<dbReference type="FunFam" id="1.10.150.20:FF:000011">
    <property type="entry name" value="exonuclease 1"/>
    <property type="match status" value="1"/>
</dbReference>
<dbReference type="Gene3D" id="3.40.50.1010">
    <property type="entry name" value="5'-nuclease"/>
    <property type="match status" value="1"/>
</dbReference>
<dbReference type="SUPFAM" id="SSF88723">
    <property type="entry name" value="PIN domain-like"/>
    <property type="match status" value="1"/>
</dbReference>
<keyword evidence="27" id="KW-1185">Reference proteome</keyword>
<keyword evidence="15" id="KW-0007">Acetylation</keyword>
<evidence type="ECO:0000256" key="4">
    <source>
        <dbReference type="ARBA" id="ARBA00022553"/>
    </source>
</evidence>
<keyword evidence="5 22" id="KW-0540">Nuclease</keyword>
<protein>
    <recommendedName>
        <fullName evidence="3 22">Exonuclease 1</fullName>
        <ecNumber evidence="22">3.1.-.-</ecNumber>
    </recommendedName>
</protein>
<evidence type="ECO:0000256" key="21">
    <source>
        <dbReference type="ARBA" id="ARBA00064664"/>
    </source>
</evidence>
<sequence length="621" mass="70588">MGISGLLPYVKNACRTSNIRELAGKSVAVDVSCFLHKGLTGCMDKIHMGEDTQSYLYYVEKFILVLLKMDCHVVLVFDGRPLPAKKLTNDSRRETRDANIQSAEILLAKGLEREARDKFRIATKISPEIVENAIRFFRNRENVDIVVAPYEADAELAYLMKSKLVDALITEDSDLIVFGCEKIYFKWQIANGECTVYERQNLSKCFTGELSGDKFDFIKFRRICILSGCDYIPAGLPGVGLSKATNFFQKTSITDLPTLLKRIPSYLNAPKLKSLITSEFIENFDRAEKTFKYQIVFDPRERTQKPFENDGFSGEFQIFSGEILNQKLAQRLALGNVNIERESIKDEFLLGAKIEKWSIWSAEYISKGAQRAQKQLEEEKKKTTCCAFKLDSSSVQKKKRKIELSDDEDDIVKQFMEDVENSPKKKKMKVMEPISDSQSSITRKSLEILDIIELSPEKIEILEERKTEKVERKSEKAPVLRPTKSSPVKRAAEEEVIHETELRPPPILRKTISTPSTSKHEKFAKLEKFKSPIISTESLNSPSTSTSSTKRILGQSKYFTKNSPKLSNPFRCPAFIKPSPTPPLEKSTENADKPENIDEKVEVTSPFQTVGFKTTGLRRKN</sequence>
<evidence type="ECO:0000256" key="20">
    <source>
        <dbReference type="ARBA" id="ARBA00057694"/>
    </source>
</evidence>
<evidence type="ECO:0000256" key="8">
    <source>
        <dbReference type="ARBA" id="ARBA00022763"/>
    </source>
</evidence>
<feature type="region of interest" description="Disordered" evidence="23">
    <location>
        <begin position="576"/>
        <end position="603"/>
    </location>
</feature>
<keyword evidence="8 22" id="KW-0227">DNA damage</keyword>
<dbReference type="Gene3D" id="1.10.150.20">
    <property type="entry name" value="5' to 3' exonuclease, C-terminal subdomain"/>
    <property type="match status" value="1"/>
</dbReference>
<dbReference type="PANTHER" id="PTHR11081">
    <property type="entry name" value="FLAP ENDONUCLEASE FAMILY MEMBER"/>
    <property type="match status" value="1"/>
</dbReference>
<dbReference type="GO" id="GO:0046872">
    <property type="term" value="F:metal ion binding"/>
    <property type="evidence" value="ECO:0007669"/>
    <property type="project" value="UniProtKB-UniRule"/>
</dbReference>
<evidence type="ECO:0000256" key="13">
    <source>
        <dbReference type="ARBA" id="ARBA00022859"/>
    </source>
</evidence>
<dbReference type="CDD" id="cd09857">
    <property type="entry name" value="PIN_EXO1"/>
    <property type="match status" value="1"/>
</dbReference>
<gene>
    <name evidence="26" type="ORF">CAMP_LOCUS7585</name>
</gene>
<dbReference type="Pfam" id="PF00752">
    <property type="entry name" value="XPG_N"/>
    <property type="match status" value="1"/>
</dbReference>
<evidence type="ECO:0000256" key="9">
    <source>
        <dbReference type="ARBA" id="ARBA00022769"/>
    </source>
</evidence>
<evidence type="ECO:0000256" key="19">
    <source>
        <dbReference type="ARBA" id="ARBA00023254"/>
    </source>
</evidence>
<evidence type="ECO:0000256" key="11">
    <source>
        <dbReference type="ARBA" id="ARBA00022839"/>
    </source>
</evidence>
<dbReference type="GO" id="GO:0003677">
    <property type="term" value="F:DNA binding"/>
    <property type="evidence" value="ECO:0007669"/>
    <property type="project" value="UniProtKB-UniRule"/>
</dbReference>
<evidence type="ECO:0000313" key="27">
    <source>
        <dbReference type="Proteomes" id="UP001152747"/>
    </source>
</evidence>
<keyword evidence="17 22" id="KW-0234">DNA repair</keyword>
<organism evidence="26 27">
    <name type="scientific">Caenorhabditis angaria</name>
    <dbReference type="NCBI Taxonomy" id="860376"/>
    <lineage>
        <taxon>Eukaryota</taxon>
        <taxon>Metazoa</taxon>
        <taxon>Ecdysozoa</taxon>
        <taxon>Nematoda</taxon>
        <taxon>Chromadorea</taxon>
        <taxon>Rhabditida</taxon>
        <taxon>Rhabditina</taxon>
        <taxon>Rhabditomorpha</taxon>
        <taxon>Rhabditoidea</taxon>
        <taxon>Rhabditidae</taxon>
        <taxon>Peloderinae</taxon>
        <taxon>Caenorhabditis</taxon>
    </lineage>
</organism>
<dbReference type="FunFam" id="3.40.50.1010:FF:000111">
    <property type="entry name" value="Exonuclease 1"/>
    <property type="match status" value="1"/>
</dbReference>
<dbReference type="InterPro" id="IPR006086">
    <property type="entry name" value="XPG-I_dom"/>
</dbReference>
<dbReference type="EC" id="3.1.-.-" evidence="22"/>
<keyword evidence="4" id="KW-0597">Phosphoprotein</keyword>
<dbReference type="InterPro" id="IPR006084">
    <property type="entry name" value="XPG/Rad2"/>
</dbReference>
<feature type="compositionally biased region" description="Basic and acidic residues" evidence="23">
    <location>
        <begin position="490"/>
        <end position="502"/>
    </location>
</feature>
<evidence type="ECO:0000256" key="17">
    <source>
        <dbReference type="ARBA" id="ARBA00023204"/>
    </source>
</evidence>
<dbReference type="PANTHER" id="PTHR11081:SF8">
    <property type="entry name" value="EXONUCLEASE 1"/>
    <property type="match status" value="1"/>
</dbReference>
<keyword evidence="10 22" id="KW-0378">Hydrolase</keyword>
<evidence type="ECO:0000256" key="5">
    <source>
        <dbReference type="ARBA" id="ARBA00022722"/>
    </source>
</evidence>
<comment type="subunit">
    <text evidence="21">Interacts with the MLH1-PMS2 heterodimer via MLH1. Interacts with MSH3. Interacts with the MSH2-MSH6 heterodimer via MSH2, and this interaction may increase the processivity of the 5'-&gt;3' exonuclease activity. Interacts with PCNA, and this interaction may both stimulate the cryptic 3'-&gt;5' exonuclease activity and suppress the 5'-&gt;3' exonuclease activity. Interacts with WRN, and this interaction stimulates both the 5'-&gt;3' exonuclease activity and cleavage of 5'-overhanging flap structures. Interacts with RECQL/RECQ1, and this interaction stimulates cleavage of 5'-overhanging flap structures. Interacts with DNA helicase ZGRF1; the interaction is increased following DNA damage induction.</text>
</comment>
<evidence type="ECO:0000313" key="26">
    <source>
        <dbReference type="EMBL" id="CAI5444948.1"/>
    </source>
</evidence>
<keyword evidence="16 22" id="KW-0238">DNA-binding</keyword>
<dbReference type="InterPro" id="IPR008918">
    <property type="entry name" value="HhH2"/>
</dbReference>
<dbReference type="SMART" id="SM00485">
    <property type="entry name" value="XPGN"/>
    <property type="match status" value="1"/>
</dbReference>
<comment type="subcellular location">
    <subcellularLocation>
        <location evidence="1 22">Nucleus</location>
    </subcellularLocation>
</comment>
<dbReference type="InterPro" id="IPR044752">
    <property type="entry name" value="PIN-like_EXO1"/>
</dbReference>
<dbReference type="SUPFAM" id="SSF47807">
    <property type="entry name" value="5' to 3' exonuclease, C-terminal subdomain"/>
    <property type="match status" value="1"/>
</dbReference>
<evidence type="ECO:0000256" key="18">
    <source>
        <dbReference type="ARBA" id="ARBA00023242"/>
    </source>
</evidence>
<dbReference type="PRINTS" id="PR00853">
    <property type="entry name" value="XPGRADSUPER"/>
</dbReference>
<dbReference type="Pfam" id="PF00867">
    <property type="entry name" value="XPG_I"/>
    <property type="match status" value="1"/>
</dbReference>
<proteinExistence type="inferred from homology"/>
<dbReference type="SMART" id="SM00279">
    <property type="entry name" value="HhH2"/>
    <property type="match status" value="1"/>
</dbReference>
<keyword evidence="14 22" id="KW-0267">Excision nuclease</keyword>
<evidence type="ECO:0000259" key="24">
    <source>
        <dbReference type="SMART" id="SM00484"/>
    </source>
</evidence>
<dbReference type="SMART" id="SM00484">
    <property type="entry name" value="XPGI"/>
    <property type="match status" value="1"/>
</dbReference>
<dbReference type="GO" id="GO:0017108">
    <property type="term" value="F:5'-flap endonuclease activity"/>
    <property type="evidence" value="ECO:0007669"/>
    <property type="project" value="TreeGrafter"/>
</dbReference>
<evidence type="ECO:0000256" key="16">
    <source>
        <dbReference type="ARBA" id="ARBA00023125"/>
    </source>
</evidence>
<feature type="region of interest" description="Disordered" evidence="23">
    <location>
        <begin position="473"/>
        <end position="523"/>
    </location>
</feature>
<keyword evidence="7" id="KW-0255">Endonuclease</keyword>
<keyword evidence="13" id="KW-0391">Immunity</keyword>
<dbReference type="AlphaFoldDB" id="A0A9P1IHG1"/>
<evidence type="ECO:0000256" key="22">
    <source>
        <dbReference type="RuleBase" id="RU910737"/>
    </source>
</evidence>
<accession>A0A9P1IHG1</accession>
<feature type="domain" description="XPG-I" evidence="24">
    <location>
        <begin position="139"/>
        <end position="212"/>
    </location>
</feature>
<keyword evidence="6 22" id="KW-0479">Metal-binding</keyword>
<keyword evidence="19" id="KW-0469">Meiosis</keyword>
<evidence type="ECO:0000256" key="6">
    <source>
        <dbReference type="ARBA" id="ARBA00022723"/>
    </source>
</evidence>
<dbReference type="OrthoDB" id="26491at2759"/>
<dbReference type="InterPro" id="IPR006085">
    <property type="entry name" value="XPG_DNA_repair_N"/>
</dbReference>
<keyword evidence="9 22" id="KW-0228">DNA excision</keyword>
<dbReference type="GO" id="GO:0002376">
    <property type="term" value="P:immune system process"/>
    <property type="evidence" value="ECO:0007669"/>
    <property type="project" value="UniProtKB-KW"/>
</dbReference>
<dbReference type="Proteomes" id="UP001152747">
    <property type="component" value="Unassembled WGS sequence"/>
</dbReference>
<evidence type="ECO:0000256" key="10">
    <source>
        <dbReference type="ARBA" id="ARBA00022801"/>
    </source>
</evidence>
<comment type="cofactor">
    <cofactor evidence="22">
        <name>Mg(2+)</name>
        <dbReference type="ChEBI" id="CHEBI:18420"/>
    </cofactor>
    <text evidence="22">Binds 2 magnesium ions per subunit. They probably participate in the reaction catalyzed by the enzyme. May bind an additional third magnesium ion after substrate binding.</text>
</comment>
<comment type="similarity">
    <text evidence="2 22">Belongs to the XPG/RAD2 endonuclease family. EXO1 subfamily.</text>
</comment>
<keyword evidence="11 22" id="KW-0269">Exonuclease</keyword>
<feature type="domain" description="XPG N-terminal" evidence="25">
    <location>
        <begin position="1"/>
        <end position="99"/>
    </location>
</feature>
<keyword evidence="12 22" id="KW-0460">Magnesium</keyword>
<evidence type="ECO:0000256" key="2">
    <source>
        <dbReference type="ARBA" id="ARBA00010563"/>
    </source>
</evidence>
<dbReference type="InterPro" id="IPR036279">
    <property type="entry name" value="5-3_exonuclease_C_sf"/>
</dbReference>
<comment type="function">
    <text evidence="20">5'-&gt;3' double-stranded DNA exonuclease which may also possess a cryptic 3'-&gt;5' double-stranded DNA exonuclease activity. Functions in DNA mismatch repair (MMR) to excise mismatch-containing DNA tracts directed by strand breaks located either 5' or 3' to the mismatch. Also exhibits endonuclease activity against 5'-overhanging flap structures similar to those generated by displacement synthesis when DNA polymerase encounters the 5'-end of a downstream Okazaki fragment. Required for somatic hypermutation (SHM) and class switch recombination (CSR) of immunoglobulin genes. Essential for male and female meiosis.</text>
</comment>
<dbReference type="EMBL" id="CANHGI010000003">
    <property type="protein sequence ID" value="CAI5444948.1"/>
    <property type="molecule type" value="Genomic_DNA"/>
</dbReference>
<dbReference type="GO" id="GO:0006310">
    <property type="term" value="P:DNA recombination"/>
    <property type="evidence" value="ECO:0007669"/>
    <property type="project" value="TreeGrafter"/>
</dbReference>
<dbReference type="GO" id="GO:0005634">
    <property type="term" value="C:nucleus"/>
    <property type="evidence" value="ECO:0007669"/>
    <property type="project" value="UniProtKB-SubCell"/>
</dbReference>
<evidence type="ECO:0000256" key="23">
    <source>
        <dbReference type="SAM" id="MobiDB-lite"/>
    </source>
</evidence>
<evidence type="ECO:0000256" key="14">
    <source>
        <dbReference type="ARBA" id="ARBA00022881"/>
    </source>
</evidence>
<comment type="caution">
    <text evidence="26">The sequence shown here is derived from an EMBL/GenBank/DDBJ whole genome shotgun (WGS) entry which is preliminary data.</text>
</comment>
<name>A0A9P1IHG1_9PELO</name>
<reference evidence="26" key="1">
    <citation type="submission" date="2022-11" db="EMBL/GenBank/DDBJ databases">
        <authorList>
            <person name="Kikuchi T."/>
        </authorList>
    </citation>
    <scope>NUCLEOTIDE SEQUENCE</scope>
    <source>
        <strain evidence="26">PS1010</strain>
    </source>
</reference>
<evidence type="ECO:0000259" key="25">
    <source>
        <dbReference type="SMART" id="SM00485"/>
    </source>
</evidence>
<evidence type="ECO:0000256" key="1">
    <source>
        <dbReference type="ARBA" id="ARBA00004123"/>
    </source>
</evidence>
<evidence type="ECO:0000256" key="7">
    <source>
        <dbReference type="ARBA" id="ARBA00022759"/>
    </source>
</evidence>
<keyword evidence="18 22" id="KW-0539">Nucleus</keyword>
<dbReference type="GO" id="GO:0035312">
    <property type="term" value="F:5'-3' DNA exonuclease activity"/>
    <property type="evidence" value="ECO:0007669"/>
    <property type="project" value="UniProtKB-UniRule"/>
</dbReference>
<evidence type="ECO:0000256" key="15">
    <source>
        <dbReference type="ARBA" id="ARBA00022990"/>
    </source>
</evidence>